<protein>
    <submittedName>
        <fullName evidence="1">Uncharacterized protein</fullName>
    </submittedName>
</protein>
<dbReference type="AlphaFoldDB" id="A0A7S1A2Z2"/>
<gene>
    <name evidence="1" type="ORF">NSCI0253_LOCUS15388</name>
</gene>
<organism evidence="1">
    <name type="scientific">Noctiluca scintillans</name>
    <name type="common">Sea sparkle</name>
    <name type="synonym">Red tide dinoflagellate</name>
    <dbReference type="NCBI Taxonomy" id="2966"/>
    <lineage>
        <taxon>Eukaryota</taxon>
        <taxon>Sar</taxon>
        <taxon>Alveolata</taxon>
        <taxon>Dinophyceae</taxon>
        <taxon>Noctilucales</taxon>
        <taxon>Noctilucaceae</taxon>
        <taxon>Noctiluca</taxon>
    </lineage>
</organism>
<evidence type="ECO:0000313" key="1">
    <source>
        <dbReference type="EMBL" id="CAD8841040.1"/>
    </source>
</evidence>
<sequence length="381" mass="41091">MFVCFPYFSIPMLKAFVATSVWLPRTTGLRLSTLESEEELCAGSSNSCNGNQCCEGFEGSNSLTFPCPNADETFDGCQTTQRYTFSPETLSASELVRCPGSCEWCSAEQCCPGFVGSNYLTFPCSTAPTSYAMCQTTTRITDSSACEADTGLVAHGDSHVISVTGEKFAFWSTGWSTFVQIPKDVEPDSEPQLVVTGNVLPYDDNKCAPTFLQHVKMSGSILEYHEILVRAGPLDGAVPFGVSLDGSGFKPIDASSSSKIYVGPFFSMYGMISDDESDVWGPDARLQINVGALLVTVKQHTEDLQAGSRSMLDLSVDGLRGVDSVGGLLGVDSSLTAEQQHPECVEVSFIEQGVRSTRYEQSRAVGFHSPRSNYAPLRDAV</sequence>
<dbReference type="EMBL" id="HBFQ01021954">
    <property type="protein sequence ID" value="CAD8841040.1"/>
    <property type="molecule type" value="Transcribed_RNA"/>
</dbReference>
<reference evidence="1" key="1">
    <citation type="submission" date="2021-01" db="EMBL/GenBank/DDBJ databases">
        <authorList>
            <person name="Corre E."/>
            <person name="Pelletier E."/>
            <person name="Niang G."/>
            <person name="Scheremetjew M."/>
            <person name="Finn R."/>
            <person name="Kale V."/>
            <person name="Holt S."/>
            <person name="Cochrane G."/>
            <person name="Meng A."/>
            <person name="Brown T."/>
            <person name="Cohen L."/>
        </authorList>
    </citation>
    <scope>NUCLEOTIDE SEQUENCE</scope>
</reference>
<name>A0A7S1A2Z2_NOCSC</name>
<proteinExistence type="predicted"/>
<accession>A0A7S1A2Z2</accession>